<keyword evidence="2" id="KW-0808">Transferase</keyword>
<organism evidence="2 3">
    <name type="scientific">Streptomyces asiaticus subsp. ignotus</name>
    <dbReference type="NCBI Taxonomy" id="3098222"/>
    <lineage>
        <taxon>Bacteria</taxon>
        <taxon>Bacillati</taxon>
        <taxon>Actinomycetota</taxon>
        <taxon>Actinomycetes</taxon>
        <taxon>Kitasatosporales</taxon>
        <taxon>Streptomycetaceae</taxon>
        <taxon>Streptomyces</taxon>
        <taxon>Streptomyces violaceusniger group</taxon>
    </lineage>
</organism>
<dbReference type="EC" id="2.7.7.49" evidence="2"/>
<sequence>MELDADDWNWIAWRSVEREVERLRQRIFKATQEGDWPKVRNLQKLMLRSRSNTLLSVRQVTQRNAGRKTAGVDGEVALTSEARADVAVRVHQSIASWKPRVVKRVYIPKGSDPAKLRPLGIPVITDRCHQARVRNALEPEWEARFEPRSYGFRPGRSCQDAIGAIYLTCKGPLAKRVWVLDADLAAAFDRIDHARLLQTIGHFPAKRMVADWLKAGVFEPGKGFTPTEEGTPQGGVISPLLMNVALHGLEEAAGVRYVVNGAQAGDTKKDSPVVVRYADDMVVLCHSQEQAHQSKARLAEWLAPRGLVFNEDKTQIIHLQDGFDFLGFNVRRYRRKLLIKPSKAAVGRLRKRLAEEMRTLRGSNAMAVVAKLNPIIRGWAAYYRGVVSSKMFSSLDKYLWGLQYKWATWTHPHKTKNWIVNQYFGKRNKFRNDRWVFGAPGTLAYVTKFSWTDIVRHAMVKGKASPDDPSLTDYWATRRKKVKPPLDKYTLRLLTKQEARCPLCGDHLLFAEQPPESPEQWERWWLRIARQAITADYLVHHGRPGSRSNDDGTRLVHASCRRGYLIRQRRSTAQLS</sequence>
<dbReference type="CDD" id="cd01651">
    <property type="entry name" value="RT_G2_intron"/>
    <property type="match status" value="1"/>
</dbReference>
<dbReference type="InterPro" id="IPR030931">
    <property type="entry name" value="Group_II_RT_mat"/>
</dbReference>
<comment type="caution">
    <text evidence="2">The sequence shown here is derived from an EMBL/GenBank/DDBJ whole genome shotgun (WGS) entry which is preliminary data.</text>
</comment>
<dbReference type="Proteomes" id="UP001354709">
    <property type="component" value="Unassembled WGS sequence"/>
</dbReference>
<evidence type="ECO:0000259" key="1">
    <source>
        <dbReference type="PROSITE" id="PS50878"/>
    </source>
</evidence>
<dbReference type="InterPro" id="IPR043502">
    <property type="entry name" value="DNA/RNA_pol_sf"/>
</dbReference>
<dbReference type="SUPFAM" id="SSF56672">
    <property type="entry name" value="DNA/RNA polymerases"/>
    <property type="match status" value="1"/>
</dbReference>
<dbReference type="InterPro" id="IPR013597">
    <property type="entry name" value="Mat_intron_G2"/>
</dbReference>
<gene>
    <name evidence="2" type="primary">ltrA</name>
    <name evidence="2" type="ORF">V2J94_48155</name>
</gene>
<dbReference type="Pfam" id="PF00078">
    <property type="entry name" value="RVT_1"/>
    <property type="match status" value="1"/>
</dbReference>
<name>A0ABU7QEK9_9ACTN</name>
<dbReference type="InterPro" id="IPR025960">
    <property type="entry name" value="RVT_N"/>
</dbReference>
<dbReference type="InterPro" id="IPR051083">
    <property type="entry name" value="GrpII_Intron_Splice-Mob/Def"/>
</dbReference>
<dbReference type="GO" id="GO:0003964">
    <property type="term" value="F:RNA-directed DNA polymerase activity"/>
    <property type="evidence" value="ECO:0007669"/>
    <property type="project" value="UniProtKB-KW"/>
</dbReference>
<keyword evidence="2" id="KW-0548">Nucleotidyltransferase</keyword>
<dbReference type="NCBIfam" id="TIGR04416">
    <property type="entry name" value="group_II_RT_mat"/>
    <property type="match status" value="1"/>
</dbReference>
<dbReference type="PROSITE" id="PS50878">
    <property type="entry name" value="RT_POL"/>
    <property type="match status" value="1"/>
</dbReference>
<dbReference type="Pfam" id="PF08388">
    <property type="entry name" value="GIIM"/>
    <property type="match status" value="1"/>
</dbReference>
<evidence type="ECO:0000313" key="2">
    <source>
        <dbReference type="EMBL" id="MEE4599483.1"/>
    </source>
</evidence>
<proteinExistence type="predicted"/>
<keyword evidence="3" id="KW-1185">Reference proteome</keyword>
<dbReference type="InterPro" id="IPR000477">
    <property type="entry name" value="RT_dom"/>
</dbReference>
<dbReference type="PANTHER" id="PTHR34047">
    <property type="entry name" value="NUCLEAR INTRON MATURASE 1, MITOCHONDRIAL-RELATED"/>
    <property type="match status" value="1"/>
</dbReference>
<protein>
    <submittedName>
        <fullName evidence="2">Group II intron reverse transcriptase/maturase</fullName>
        <ecNumber evidence="2">2.7.7.49</ecNumber>
    </submittedName>
</protein>
<evidence type="ECO:0000313" key="3">
    <source>
        <dbReference type="Proteomes" id="UP001354709"/>
    </source>
</evidence>
<feature type="domain" description="Reverse transcriptase" evidence="1">
    <location>
        <begin position="88"/>
        <end position="330"/>
    </location>
</feature>
<dbReference type="PANTHER" id="PTHR34047:SF10">
    <property type="entry name" value="GROUP II INTRON-ASSOCIATED OPEN READING FRAME"/>
    <property type="match status" value="1"/>
</dbReference>
<dbReference type="RefSeq" id="WP_330816718.1">
    <property type="nucleotide sequence ID" value="NZ_JAZBJO010000088.1"/>
</dbReference>
<dbReference type="Pfam" id="PF13655">
    <property type="entry name" value="RVT_N"/>
    <property type="match status" value="1"/>
</dbReference>
<dbReference type="EMBL" id="JAZBJO010000088">
    <property type="protein sequence ID" value="MEE4599483.1"/>
    <property type="molecule type" value="Genomic_DNA"/>
</dbReference>
<reference evidence="2 3" key="1">
    <citation type="submission" date="2023-11" db="EMBL/GenBank/DDBJ databases">
        <title>30 novel species of actinomycetes from the DSMZ collection.</title>
        <authorList>
            <person name="Nouioui I."/>
        </authorList>
    </citation>
    <scope>NUCLEOTIDE SEQUENCE [LARGE SCALE GENOMIC DNA]</scope>
    <source>
        <strain evidence="2 3">DSM 41524</strain>
    </source>
</reference>
<keyword evidence="2" id="KW-0695">RNA-directed DNA polymerase</keyword>
<accession>A0ABU7QEK9</accession>